<dbReference type="Proteomes" id="UP000887575">
    <property type="component" value="Unassembled WGS sequence"/>
</dbReference>
<dbReference type="WBParaSite" id="MBELARI_LOCUS1465">
    <property type="protein sequence ID" value="MBELARI_LOCUS1465"/>
    <property type="gene ID" value="MBELARI_LOCUS1465"/>
</dbReference>
<dbReference type="AlphaFoldDB" id="A0AAF3EKW7"/>
<evidence type="ECO:0000313" key="2">
    <source>
        <dbReference type="WBParaSite" id="MBELARI_LOCUS1465"/>
    </source>
</evidence>
<accession>A0AAF3EKW7</accession>
<keyword evidence="1" id="KW-1185">Reference proteome</keyword>
<reference evidence="2" key="1">
    <citation type="submission" date="2024-02" db="UniProtKB">
        <authorList>
            <consortium name="WormBaseParasite"/>
        </authorList>
    </citation>
    <scope>IDENTIFICATION</scope>
</reference>
<sequence length="91" mass="10109">MSDHYAFFQSHEAPANQPNRRIPLLAISAESQSATFESNQTASGISCIHQRQPDLRSLQSQIHVAEMNIKDSSCDNLIAATIHLSSCKERK</sequence>
<name>A0AAF3EKW7_9BILA</name>
<proteinExistence type="predicted"/>
<organism evidence="1 2">
    <name type="scientific">Mesorhabditis belari</name>
    <dbReference type="NCBI Taxonomy" id="2138241"/>
    <lineage>
        <taxon>Eukaryota</taxon>
        <taxon>Metazoa</taxon>
        <taxon>Ecdysozoa</taxon>
        <taxon>Nematoda</taxon>
        <taxon>Chromadorea</taxon>
        <taxon>Rhabditida</taxon>
        <taxon>Rhabditina</taxon>
        <taxon>Rhabditomorpha</taxon>
        <taxon>Rhabditoidea</taxon>
        <taxon>Rhabditidae</taxon>
        <taxon>Mesorhabditinae</taxon>
        <taxon>Mesorhabditis</taxon>
    </lineage>
</organism>
<protein>
    <submittedName>
        <fullName evidence="2">Uncharacterized protein</fullName>
    </submittedName>
</protein>
<evidence type="ECO:0000313" key="1">
    <source>
        <dbReference type="Proteomes" id="UP000887575"/>
    </source>
</evidence>